<dbReference type="InterPro" id="IPR013584">
    <property type="entry name" value="RAP"/>
</dbReference>
<organism evidence="3 4">
    <name type="scientific">Babesia ovata</name>
    <dbReference type="NCBI Taxonomy" id="189622"/>
    <lineage>
        <taxon>Eukaryota</taxon>
        <taxon>Sar</taxon>
        <taxon>Alveolata</taxon>
        <taxon>Apicomplexa</taxon>
        <taxon>Aconoidasida</taxon>
        <taxon>Piroplasmida</taxon>
        <taxon>Babesiidae</taxon>
        <taxon>Babesia</taxon>
    </lineage>
</organism>
<feature type="domain" description="RAP" evidence="2">
    <location>
        <begin position="947"/>
        <end position="1017"/>
    </location>
</feature>
<evidence type="ECO:0000313" key="4">
    <source>
        <dbReference type="Proteomes" id="UP000236319"/>
    </source>
</evidence>
<dbReference type="InterPro" id="IPR050870">
    <property type="entry name" value="FAST_kinase"/>
</dbReference>
<protein>
    <submittedName>
        <fullName evidence="3">RAP, putative</fullName>
    </submittedName>
</protein>
<dbReference type="GO" id="GO:0000963">
    <property type="term" value="P:mitochondrial RNA processing"/>
    <property type="evidence" value="ECO:0007669"/>
    <property type="project" value="TreeGrafter"/>
</dbReference>
<name>A0A2H6KD61_9APIC</name>
<dbReference type="VEuPathDB" id="PiroplasmaDB:BOVATA_024290"/>
<dbReference type="GO" id="GO:0003723">
    <property type="term" value="F:RNA binding"/>
    <property type="evidence" value="ECO:0007669"/>
    <property type="project" value="TreeGrafter"/>
</dbReference>
<reference evidence="3 4" key="1">
    <citation type="journal article" date="2017" name="BMC Genomics">
        <title>Whole-genome assembly of Babesia ovata and comparative genomics between closely related pathogens.</title>
        <authorList>
            <person name="Yamagishi J."/>
            <person name="Asada M."/>
            <person name="Hakimi H."/>
            <person name="Tanaka T.Q."/>
            <person name="Sugimoto C."/>
            <person name="Kawazu S."/>
        </authorList>
    </citation>
    <scope>NUCLEOTIDE SEQUENCE [LARGE SCALE GENOMIC DNA]</scope>
    <source>
        <strain evidence="3 4">Miyake</strain>
    </source>
</reference>
<evidence type="ECO:0000259" key="2">
    <source>
        <dbReference type="PROSITE" id="PS51286"/>
    </source>
</evidence>
<feature type="region of interest" description="Disordered" evidence="1">
    <location>
        <begin position="748"/>
        <end position="826"/>
    </location>
</feature>
<gene>
    <name evidence="3" type="ORF">BOVATA_024290</name>
</gene>
<evidence type="ECO:0000256" key="1">
    <source>
        <dbReference type="SAM" id="MobiDB-lite"/>
    </source>
</evidence>
<dbReference type="PROSITE" id="PS51286">
    <property type="entry name" value="RAP"/>
    <property type="match status" value="1"/>
</dbReference>
<dbReference type="GeneID" id="39874706"/>
<feature type="compositionally biased region" description="Basic and acidic residues" evidence="1">
    <location>
        <begin position="1122"/>
        <end position="1138"/>
    </location>
</feature>
<dbReference type="EMBL" id="BDSA01000002">
    <property type="protein sequence ID" value="GBE60936.1"/>
    <property type="molecule type" value="Genomic_DNA"/>
</dbReference>
<dbReference type="PANTHER" id="PTHR21228">
    <property type="entry name" value="FAST LEU-RICH DOMAIN-CONTAINING"/>
    <property type="match status" value="1"/>
</dbReference>
<dbReference type="Proteomes" id="UP000236319">
    <property type="component" value="Unassembled WGS sequence"/>
</dbReference>
<evidence type="ECO:0000313" key="3">
    <source>
        <dbReference type="EMBL" id="GBE60936.1"/>
    </source>
</evidence>
<dbReference type="PANTHER" id="PTHR21228:SF40">
    <property type="entry name" value="LD45607P"/>
    <property type="match status" value="1"/>
</dbReference>
<dbReference type="GO" id="GO:0044528">
    <property type="term" value="P:regulation of mitochondrial mRNA stability"/>
    <property type="evidence" value="ECO:0007669"/>
    <property type="project" value="TreeGrafter"/>
</dbReference>
<comment type="caution">
    <text evidence="3">The sequence shown here is derived from an EMBL/GenBank/DDBJ whole genome shotgun (WGS) entry which is preliminary data.</text>
</comment>
<dbReference type="OrthoDB" id="385235at2759"/>
<dbReference type="SMART" id="SM00952">
    <property type="entry name" value="RAP"/>
    <property type="match status" value="1"/>
</dbReference>
<keyword evidence="4" id="KW-1185">Reference proteome</keyword>
<dbReference type="AlphaFoldDB" id="A0A2H6KD61"/>
<dbReference type="Gene3D" id="3.40.960.10">
    <property type="entry name" value="VSR Endonuclease"/>
    <property type="match status" value="1"/>
</dbReference>
<dbReference type="RefSeq" id="XP_028867179.1">
    <property type="nucleotide sequence ID" value="XM_029011346.1"/>
</dbReference>
<dbReference type="GO" id="GO:0035770">
    <property type="term" value="C:ribonucleoprotein granule"/>
    <property type="evidence" value="ECO:0007669"/>
    <property type="project" value="TreeGrafter"/>
</dbReference>
<dbReference type="GO" id="GO:0005759">
    <property type="term" value="C:mitochondrial matrix"/>
    <property type="evidence" value="ECO:0007669"/>
    <property type="project" value="TreeGrafter"/>
</dbReference>
<proteinExistence type="predicted"/>
<feature type="region of interest" description="Disordered" evidence="1">
    <location>
        <begin position="1074"/>
        <end position="1138"/>
    </location>
</feature>
<dbReference type="Pfam" id="PF08373">
    <property type="entry name" value="RAP"/>
    <property type="match status" value="1"/>
</dbReference>
<sequence>MYLQPRGASAVAGARFLARFRREFAFRIVRVPKSDAQANKYRAIHEALLPPQELQKATREQLMTVYGVLGVEDSRERLDQDYVQRLLERTVALGRALLPADYAKIFMTLRWVPTAASGFTSELNEGVRRLGANFSTREIALILRAYASLASRSLITITELVKTFNRHIGEADVWHVREVASALATLRVPVTGPVEIFYKRAVALVPKHIAGMPADDIGIFLNSFARQRVSQDELLHFADAHADRLISEASHRNVALIANSFARVERHSRRLLQAVEGRLHRELEKYWADKRSTETSMEVLQPYVGPSLGRSTSPALDPVYEYDTDDVSVRDLEHQLPTTPQAAATTVSEAPLKLIDVAMIFNAFIKLEEDCTKLLNAFIPWLNNHIDSESPTLSLVLLCHAYSRAGINNRELFMRMAQVILQRVNTLNCQQLGLVAVSYAKAGQHVPLLFLRLADEVIYRGTVALKFKRYNFDFQSLEHLMQAFSRVGFKDQRLYVVLTTLLKRQLRAAGSEEINGEMIASMLTSMAPRRVEAFVPFITDAIVRTRDKTAYSTSALCRVLNAFVKLKVSHSKIMDSMLKEVKDRVNEFQIPVLINTLKALAKLKRYNLVLVKDSIKRCSLHLVHLTTHDITNMLSALNGMPLCFPTKLRADFGFRNTSFLQKLAMCIKHRIADFDRNQLHMIFSRLAMLRTSDADLYRQLFPLLLKHQHDFSEVQLADISVSYIYVLVHFDYLQRELHLQKAARHESEYQLQSMQHREISQGPGHQPVSLQKDDSEPVTDPSDSRLAEDYSDNSVGMRANGAHRNAGEEHPSALNPADGGPHAPYRMPDPATNVLPYGFTDGILDAMLSHLGSKLDVATVFKVQTVHLYLKHIRRDIYDKLSAKTLEVLRKCSAVRFALAEYMLTSSSAHKEVSHLLNLMGVFHRNEVQFGPYLIDIVPETGPARRVAIEYDGPAHFYAETTMRTAKSILKHEILNSAGWQVIHVPHQEWAQLGGFQVGKDACNTVSTKQKMIYLDRIRRLYEVSPLPAARPLLTTGPVVTQARHFSSCVSHSALEQKRRELLKVNEQILKQHLENPDAGSESFEEPRKPPPPSATERIVDEICNRLMEGSGDITDLDDGDAEKLASPEKTKGKERNK</sequence>
<accession>A0A2H6KD61</accession>